<dbReference type="RefSeq" id="XP_033659125.1">
    <property type="nucleotide sequence ID" value="XM_033794741.1"/>
</dbReference>
<name>A0A6A6K0E4_WESOR</name>
<reference evidence="2" key="1">
    <citation type="journal article" date="2020" name="Stud. Mycol.">
        <title>101 Dothideomycetes genomes: a test case for predicting lifestyles and emergence of pathogens.</title>
        <authorList>
            <person name="Haridas S."/>
            <person name="Albert R."/>
            <person name="Binder M."/>
            <person name="Bloem J."/>
            <person name="Labutti K."/>
            <person name="Salamov A."/>
            <person name="Andreopoulos B."/>
            <person name="Baker S."/>
            <person name="Barry K."/>
            <person name="Bills G."/>
            <person name="Bluhm B."/>
            <person name="Cannon C."/>
            <person name="Castanera R."/>
            <person name="Culley D."/>
            <person name="Daum C."/>
            <person name="Ezra D."/>
            <person name="Gonzalez J."/>
            <person name="Henrissat B."/>
            <person name="Kuo A."/>
            <person name="Liang C."/>
            <person name="Lipzen A."/>
            <person name="Lutzoni F."/>
            <person name="Magnuson J."/>
            <person name="Mondo S."/>
            <person name="Nolan M."/>
            <person name="Ohm R."/>
            <person name="Pangilinan J."/>
            <person name="Park H.-J."/>
            <person name="Ramirez L."/>
            <person name="Alfaro M."/>
            <person name="Sun H."/>
            <person name="Tritt A."/>
            <person name="Yoshinaga Y."/>
            <person name="Zwiers L.-H."/>
            <person name="Turgeon B."/>
            <person name="Goodwin S."/>
            <person name="Spatafora J."/>
            <person name="Crous P."/>
            <person name="Grigoriev I."/>
        </authorList>
    </citation>
    <scope>NUCLEOTIDE SEQUENCE</scope>
    <source>
        <strain evidence="2">CBS 379.55</strain>
    </source>
</reference>
<dbReference type="EMBL" id="ML986484">
    <property type="protein sequence ID" value="KAF2281588.1"/>
    <property type="molecule type" value="Genomic_DNA"/>
</dbReference>
<keyword evidence="1" id="KW-0812">Transmembrane</keyword>
<keyword evidence="1" id="KW-1133">Transmembrane helix</keyword>
<organism evidence="2 3">
    <name type="scientific">Westerdykella ornata</name>
    <dbReference type="NCBI Taxonomy" id="318751"/>
    <lineage>
        <taxon>Eukaryota</taxon>
        <taxon>Fungi</taxon>
        <taxon>Dikarya</taxon>
        <taxon>Ascomycota</taxon>
        <taxon>Pezizomycotina</taxon>
        <taxon>Dothideomycetes</taxon>
        <taxon>Pleosporomycetidae</taxon>
        <taxon>Pleosporales</taxon>
        <taxon>Sporormiaceae</taxon>
        <taxon>Westerdykella</taxon>
    </lineage>
</organism>
<protein>
    <submittedName>
        <fullName evidence="2">Uncharacterized protein</fullName>
    </submittedName>
</protein>
<sequence>MSSTPVTAATAPPAIPLFTPAPYCFDDIWAVVEPCEVGSSATCTFFSLGRNDGDEAEANDCMTDATFGTRHLPGTACPISYTSVNSTTTAWKSRTRGTLACCPSHQSFTYTTTDRSSDGGCAAVSPSLPGTPPWTVTVSQNSLSSPATTASAVFDPAKDLLMAPALSMTYVVEDGVTGDGRHPLATATPSARGCDTMCDLGRQVTIIIIVVPIVSVALIVGCVCWCCISTRRRRREIAQKRQSNVQTLAGGVREPPTQ</sequence>
<keyword evidence="3" id="KW-1185">Reference proteome</keyword>
<dbReference type="Proteomes" id="UP000800097">
    <property type="component" value="Unassembled WGS sequence"/>
</dbReference>
<dbReference type="OrthoDB" id="5035892at2759"/>
<proteinExistence type="predicted"/>
<evidence type="ECO:0000313" key="3">
    <source>
        <dbReference type="Proteomes" id="UP000800097"/>
    </source>
</evidence>
<evidence type="ECO:0000256" key="1">
    <source>
        <dbReference type="SAM" id="Phobius"/>
    </source>
</evidence>
<keyword evidence="1" id="KW-0472">Membrane</keyword>
<evidence type="ECO:0000313" key="2">
    <source>
        <dbReference type="EMBL" id="KAF2281588.1"/>
    </source>
</evidence>
<dbReference type="AlphaFoldDB" id="A0A6A6K0E4"/>
<gene>
    <name evidence="2" type="ORF">EI97DRAFT_33950</name>
</gene>
<accession>A0A6A6K0E4</accession>
<feature type="transmembrane region" description="Helical" evidence="1">
    <location>
        <begin position="204"/>
        <end position="228"/>
    </location>
</feature>
<dbReference type="GeneID" id="54547916"/>